<dbReference type="InterPro" id="IPR052701">
    <property type="entry name" value="GAG_Ulvan_Degrading_Sulfatases"/>
</dbReference>
<dbReference type="AlphaFoldDB" id="A0A9D1LSL9"/>
<organism evidence="2 3">
    <name type="scientific">Candidatus Fimadaptatus faecigallinarum</name>
    <dbReference type="NCBI Taxonomy" id="2840814"/>
    <lineage>
        <taxon>Bacteria</taxon>
        <taxon>Bacillati</taxon>
        <taxon>Bacillota</taxon>
        <taxon>Clostridia</taxon>
        <taxon>Eubacteriales</taxon>
        <taxon>Candidatus Fimadaptatus</taxon>
    </lineage>
</organism>
<reference evidence="2" key="2">
    <citation type="journal article" date="2021" name="PeerJ">
        <title>Extensive microbial diversity within the chicken gut microbiome revealed by metagenomics and culture.</title>
        <authorList>
            <person name="Gilroy R."/>
            <person name="Ravi A."/>
            <person name="Getino M."/>
            <person name="Pursley I."/>
            <person name="Horton D.L."/>
            <person name="Alikhan N.F."/>
            <person name="Baker D."/>
            <person name="Gharbi K."/>
            <person name="Hall N."/>
            <person name="Watson M."/>
            <person name="Adriaenssens E.M."/>
            <person name="Foster-Nyarko E."/>
            <person name="Jarju S."/>
            <person name="Secka A."/>
            <person name="Antonio M."/>
            <person name="Oren A."/>
            <person name="Chaudhuri R.R."/>
            <person name="La Ragione R."/>
            <person name="Hildebrand F."/>
            <person name="Pallen M.J."/>
        </authorList>
    </citation>
    <scope>NUCLEOTIDE SEQUENCE</scope>
    <source>
        <strain evidence="2">ChiSxjej2B14-8506</strain>
    </source>
</reference>
<name>A0A9D1LSL9_9FIRM</name>
<evidence type="ECO:0000313" key="3">
    <source>
        <dbReference type="Proteomes" id="UP000824123"/>
    </source>
</evidence>
<dbReference type="PANTHER" id="PTHR43751:SF3">
    <property type="entry name" value="SULFATASE N-TERMINAL DOMAIN-CONTAINING PROTEIN"/>
    <property type="match status" value="1"/>
</dbReference>
<reference evidence="2" key="1">
    <citation type="submission" date="2020-10" db="EMBL/GenBank/DDBJ databases">
        <authorList>
            <person name="Gilroy R."/>
        </authorList>
    </citation>
    <scope>NUCLEOTIDE SEQUENCE</scope>
    <source>
        <strain evidence="2">ChiSxjej2B14-8506</strain>
    </source>
</reference>
<comment type="caution">
    <text evidence="2">The sequence shown here is derived from an EMBL/GenBank/DDBJ whole genome shotgun (WGS) entry which is preliminary data.</text>
</comment>
<sequence length="483" mass="54343">MRILFIDIDTLRPDHMGCYGYFRNTTPNLDALCADGMRFDNYYCSDAPCLPSRAALVTGMFGIRNGAVGHGGTAGDRKLVGPTRGFRDQVNDGNLHNVFRKAGMHTVSISTFPERHSSFWFSAGFNETYNVGKCGNESGEEVMPVALDWLKRNGMRDNWFLHVHLWDPHTPYRTPADFDDPFADDPIPDWITPEIFAQHKRMASPHGANEINMFDDAENPAYPKHPGSIRTYDELRRVFDGYDCGVRYADMLLGQLLDAMRDMGIYDDAAIILTSDHGENLGELGLYAEHGTADNITCRIPMIVKWPGGARGTDDQLHYSLDLGPTMCELLGVAPTPWWDGQSYAATLRTGAPQGRDSLIVSQMAHVCQRSARFGDYIYMRTIHDGFHLFDREMLFNVVDDPHELNNLAAGRPDLCAQGARLILTWQEDQMLKNDVDSDPMWTVMRENGPFHTWGALDGYIERLEHTGRHEAAVKLRAKYGKG</sequence>
<dbReference type="PANTHER" id="PTHR43751">
    <property type="entry name" value="SULFATASE"/>
    <property type="match status" value="1"/>
</dbReference>
<dbReference type="EMBL" id="DVNK01000052">
    <property type="protein sequence ID" value="HIU47311.1"/>
    <property type="molecule type" value="Genomic_DNA"/>
</dbReference>
<accession>A0A9D1LSL9</accession>
<dbReference type="InterPro" id="IPR017850">
    <property type="entry name" value="Alkaline_phosphatase_core_sf"/>
</dbReference>
<feature type="domain" description="Sulfatase N-terminal" evidence="1">
    <location>
        <begin position="3"/>
        <end position="333"/>
    </location>
</feature>
<dbReference type="Proteomes" id="UP000824123">
    <property type="component" value="Unassembled WGS sequence"/>
</dbReference>
<dbReference type="InterPro" id="IPR000917">
    <property type="entry name" value="Sulfatase_N"/>
</dbReference>
<dbReference type="Pfam" id="PF00884">
    <property type="entry name" value="Sulfatase"/>
    <property type="match status" value="1"/>
</dbReference>
<dbReference type="Gene3D" id="3.40.720.10">
    <property type="entry name" value="Alkaline Phosphatase, subunit A"/>
    <property type="match status" value="1"/>
</dbReference>
<dbReference type="CDD" id="cd16148">
    <property type="entry name" value="sulfatase_like"/>
    <property type="match status" value="1"/>
</dbReference>
<gene>
    <name evidence="2" type="ORF">IAC59_08675</name>
</gene>
<evidence type="ECO:0000313" key="2">
    <source>
        <dbReference type="EMBL" id="HIU47311.1"/>
    </source>
</evidence>
<dbReference type="SUPFAM" id="SSF53649">
    <property type="entry name" value="Alkaline phosphatase-like"/>
    <property type="match status" value="1"/>
</dbReference>
<evidence type="ECO:0000259" key="1">
    <source>
        <dbReference type="Pfam" id="PF00884"/>
    </source>
</evidence>
<proteinExistence type="predicted"/>
<protein>
    <submittedName>
        <fullName evidence="2">Sulfatase</fullName>
    </submittedName>
</protein>